<evidence type="ECO:0000313" key="1">
    <source>
        <dbReference type="EMBL" id="PKM89322.1"/>
    </source>
</evidence>
<evidence type="ECO:0008006" key="3">
    <source>
        <dbReference type="Google" id="ProtNLM"/>
    </source>
</evidence>
<dbReference type="EMBL" id="PHAH01000002">
    <property type="protein sequence ID" value="PKM89322.1"/>
    <property type="molecule type" value="Genomic_DNA"/>
</dbReference>
<protein>
    <recommendedName>
        <fullName evidence="3">Peptidase S74 domain-containing protein</fullName>
    </recommendedName>
</protein>
<evidence type="ECO:0000313" key="2">
    <source>
        <dbReference type="Proteomes" id="UP000233325"/>
    </source>
</evidence>
<sequence length="1744" mass="182515">MQQHAAHQNLMRKSIVNRKWSIILLLIGFLVVAVEAQAAYITNGNSQWLNNSSSIYYNLGNVGVGLSNPSSGLHIKAATDIEGLRIITSNYSPFIIRNATDTSDLFRIDQFGNITSLGALTGSNTYWQMNGTNLFASSTSWNVGIGTTNPNVALDVTQTGNGYGLLIQQDSDTNGAYAGLGFRVRNQVANNRTKGGIFFEQTDFANNSRGKLHFALDGVSDANNVDISDSKMTIDYLGNVGVGTTNPAQKLSVESASLPGIQLFQTGGTNTWRWVATNNASYLTDASNGVKNVYLTAGGGAQIRSNGDLVAFSVENQAPANSMIIKSSTGNVGINTTAPGSRLHVDGNSLFTDTLTVNKGVRFASGSGVYFENIALQNNGSIPNGFIKFVTPIRTSHNQMFSIDITGYDYNAGKSIDFTVVGYAYGASDSMINIGFSNRSSFGREVRIALEDRGAGYRVLVIALGASDEAGVSNEAWYFQKFGATVRLWSGQGATYTADQFTWVNGETSLAAGHWKSTNLNNLRLDGHLGTGYFSNTVTVGTPTTGTHAATKSYVDSTVSSASGGGVGSGTNGQTLRHNGTSWIANSTLFNNGTNVGINTTNPLARLQINHQAVFNTTTPGPAAYYGLHFDGQSTADYVNGITWNGGTNGTHAGIYVQGSGAYGSKMYFATTNSYAIGAQNRMIIDHTGNVGIGTTAPTQKLDVSGTVKATQFTDGYIAWNAAQINRVGAPVEFQWAGASASDIRMFGNTAYPVVFKGGSGNVGIGTSSPATRLTVVGTGNYSIDASNYRIGSVATPIVGTDAVNKSYVDSSLSVSSYWNLSGNNLYASSTAWNVGIGTTNPGGKLEVNGDTIINSFVYLYGAGNTGVLRNTVNNGSIQIAGGNVTNDGANITLGGSTGNNDLRIRIGSSEKFRIDSAGNIGIGTTAPLSRLHLNGGTGSLATGLVFGDGDTGFYEAVDDVLDFDIAGSGKMRWAASEMNSKATDGFSLLFETPSSVNPNIAPSKNDPDTGIGWAGANILSLIAGGVNGLNVISSGNVGVGTSAPDGRLAVEQGMSDYGTSFTNPHIKLRAANAVDNTGFVGITYGASSAVNYGWSVGAQRISNGLSNFVFKHHNNSAAGTEYMRLTNNGTVSIGTTSIAAKTNISGGNIFINDASITSGTPKAAITKEYLDSAIDAIVIPPATTNFWGLSGTNLAPTSTAYNVGIGNAAPSQKLDVTGVITASSGYRVNNATASAGTYLRGNGTNFVANTIQASDVPTLNQNTTGSSYSVVSRDTRSVNDAPTDFGPLIKYDFKANTTNGLADGGTYNGVMTWRHYGSTTDLSGGPVIQLAYSYNGNLWTRTSSGTATWNAWNQILNGATGVRLQTTTPGTAQTGNVNISGAAIFNGTVSIGTTSTTAKTNVSGGNIFINDATITSGTPKAAVTKEYLDSSLTAFATSNNYWVLNGSNLTSSSTTWNVGIGVTNPLAKLTLPNNEWLGALDNTGTGVANMFRINAANQIEVGSPLLIGPLELAQDGGSLTFIDMPVTAAAPNGSVQGYTMKVDGNNLLSLYSTSNGTGGVTNLRVGIGTTAPTANLDVVGNATISTGLTMGGSVNLGGNNITNINKLTVGTIDPLYNIKGINYSTFASAIVGGVNEEYVGRIKISSSVGTEYEAAIDFSKVKEGSDLWVWRKVVDFNANNVEALITPYGSFAKVYYTIEGERLTFRSDRPAEISFRLIGKRHDWRQWPTRATDQEEPASFIID</sequence>
<organism evidence="1 2">
    <name type="scientific">Candidatus Falkowbacteria bacterium HGW-Falkowbacteria-2</name>
    <dbReference type="NCBI Taxonomy" id="2013769"/>
    <lineage>
        <taxon>Bacteria</taxon>
        <taxon>Candidatus Falkowiibacteriota</taxon>
    </lineage>
</organism>
<gene>
    <name evidence="1" type="ORF">CVU83_00200</name>
</gene>
<accession>A0A2N2E3T3</accession>
<dbReference type="Proteomes" id="UP000233325">
    <property type="component" value="Unassembled WGS sequence"/>
</dbReference>
<comment type="caution">
    <text evidence="1">The sequence shown here is derived from an EMBL/GenBank/DDBJ whole genome shotgun (WGS) entry which is preliminary data.</text>
</comment>
<name>A0A2N2E3T3_9BACT</name>
<proteinExistence type="predicted"/>
<reference evidence="1 2" key="1">
    <citation type="journal article" date="2017" name="ISME J.">
        <title>Potential for microbial H2 and metal transformations associated with novel bacteria and archaea in deep terrestrial subsurface sediments.</title>
        <authorList>
            <person name="Hernsdorf A.W."/>
            <person name="Amano Y."/>
            <person name="Miyakawa K."/>
            <person name="Ise K."/>
            <person name="Suzuki Y."/>
            <person name="Anantharaman K."/>
            <person name="Probst A."/>
            <person name="Burstein D."/>
            <person name="Thomas B.C."/>
            <person name="Banfield J.F."/>
        </authorList>
    </citation>
    <scope>NUCLEOTIDE SEQUENCE [LARGE SCALE GENOMIC DNA]</scope>
    <source>
        <strain evidence="1">HGW-Falkowbacteria-2</strain>
    </source>
</reference>